<dbReference type="Pfam" id="PF07681">
    <property type="entry name" value="DoxX"/>
    <property type="match status" value="1"/>
</dbReference>
<dbReference type="InterPro" id="IPR032808">
    <property type="entry name" value="DoxX"/>
</dbReference>
<evidence type="ECO:0000313" key="6">
    <source>
        <dbReference type="EMBL" id="MDG6783788.1"/>
    </source>
</evidence>
<accession>A0AAW6RCW4</accession>
<dbReference type="GO" id="GO:0016020">
    <property type="term" value="C:membrane"/>
    <property type="evidence" value="ECO:0007669"/>
    <property type="project" value="UniProtKB-SubCell"/>
</dbReference>
<gene>
    <name evidence="6" type="ORF">QBL07_23525</name>
</gene>
<evidence type="ECO:0000256" key="1">
    <source>
        <dbReference type="ARBA" id="ARBA00004141"/>
    </source>
</evidence>
<protein>
    <submittedName>
        <fullName evidence="6">DoxX family protein</fullName>
    </submittedName>
</protein>
<reference evidence="6" key="1">
    <citation type="submission" date="2023-04" db="EMBL/GenBank/DDBJ databases">
        <title>Characterization and analysis of the complete genome of Gordonia rubripertincta 112, the degrader of aromatic and aliphatic compounds.</title>
        <authorList>
            <person name="Frantsuzova E."/>
            <person name="Bogun A."/>
            <person name="Delegan Y."/>
        </authorList>
    </citation>
    <scope>NUCLEOTIDE SEQUENCE</scope>
    <source>
        <strain evidence="6">112</strain>
    </source>
</reference>
<keyword evidence="3 5" id="KW-1133">Transmembrane helix</keyword>
<keyword evidence="2 5" id="KW-0812">Transmembrane</keyword>
<sequence>MDIVILIGRILFAAIFIGGALGHFTNTAAMSQYCESSGLRPGRVYVIGSGIWMLVAIILIVLGAWTDLGALMLVAFLIPSAAFMHAFWRHTDVEMRMNEQIQFSKDISLAGAALFLFGFVVSTGDSLGLTLTGPLFS</sequence>
<dbReference type="RefSeq" id="WP_005199844.1">
    <property type="nucleotide sequence ID" value="NZ_CP136136.1"/>
</dbReference>
<comment type="subcellular location">
    <subcellularLocation>
        <location evidence="1">Membrane</location>
        <topology evidence="1">Multi-pass membrane protein</topology>
    </subcellularLocation>
</comment>
<evidence type="ECO:0000256" key="5">
    <source>
        <dbReference type="SAM" id="Phobius"/>
    </source>
</evidence>
<evidence type="ECO:0000256" key="3">
    <source>
        <dbReference type="ARBA" id="ARBA00022989"/>
    </source>
</evidence>
<dbReference type="EMBL" id="JARUXG010000030">
    <property type="protein sequence ID" value="MDG6783788.1"/>
    <property type="molecule type" value="Genomic_DNA"/>
</dbReference>
<evidence type="ECO:0000256" key="4">
    <source>
        <dbReference type="ARBA" id="ARBA00023136"/>
    </source>
</evidence>
<name>A0AAW6RCW4_GORRU</name>
<organism evidence="6">
    <name type="scientific">Gordonia rubripertincta</name>
    <name type="common">Rhodococcus corallinus</name>
    <dbReference type="NCBI Taxonomy" id="36822"/>
    <lineage>
        <taxon>Bacteria</taxon>
        <taxon>Bacillati</taxon>
        <taxon>Actinomycetota</taxon>
        <taxon>Actinomycetes</taxon>
        <taxon>Mycobacteriales</taxon>
        <taxon>Gordoniaceae</taxon>
        <taxon>Gordonia</taxon>
    </lineage>
</organism>
<feature type="transmembrane region" description="Helical" evidence="5">
    <location>
        <begin position="109"/>
        <end position="131"/>
    </location>
</feature>
<feature type="transmembrane region" description="Helical" evidence="5">
    <location>
        <begin position="44"/>
        <end position="62"/>
    </location>
</feature>
<keyword evidence="4 5" id="KW-0472">Membrane</keyword>
<comment type="caution">
    <text evidence="6">The sequence shown here is derived from an EMBL/GenBank/DDBJ whole genome shotgun (WGS) entry which is preliminary data.</text>
</comment>
<dbReference type="AlphaFoldDB" id="A0AAW6RCW4"/>
<feature type="transmembrane region" description="Helical" evidence="5">
    <location>
        <begin position="6"/>
        <end position="24"/>
    </location>
</feature>
<proteinExistence type="predicted"/>
<feature type="transmembrane region" description="Helical" evidence="5">
    <location>
        <begin position="68"/>
        <end position="88"/>
    </location>
</feature>
<evidence type="ECO:0000256" key="2">
    <source>
        <dbReference type="ARBA" id="ARBA00022692"/>
    </source>
</evidence>